<dbReference type="GO" id="GO:0005789">
    <property type="term" value="C:endoplasmic reticulum membrane"/>
    <property type="evidence" value="ECO:0007669"/>
    <property type="project" value="UniProtKB-SubCell"/>
</dbReference>
<evidence type="ECO:0000256" key="3">
    <source>
        <dbReference type="ARBA" id="ARBA00022692"/>
    </source>
</evidence>
<reference evidence="9 10" key="1">
    <citation type="journal article" date="2015" name="Genome Biol. Evol.">
        <title>The genome of winter moth (Operophtera brumata) provides a genomic perspective on sexual dimorphism and phenology.</title>
        <authorList>
            <person name="Derks M.F."/>
            <person name="Smit S."/>
            <person name="Salis L."/>
            <person name="Schijlen E."/>
            <person name="Bossers A."/>
            <person name="Mateman C."/>
            <person name="Pijl A.S."/>
            <person name="de Ridder D."/>
            <person name="Groenen M.A."/>
            <person name="Visser M.E."/>
            <person name="Megens H.J."/>
        </authorList>
    </citation>
    <scope>NUCLEOTIDE SEQUENCE [LARGE SCALE GENOMIC DNA]</scope>
    <source>
        <strain evidence="9">WM2013NL</strain>
        <tissue evidence="9">Head and thorax</tissue>
    </source>
</reference>
<name>A0A0L7KR61_OPEBR</name>
<dbReference type="CDD" id="cd23995">
    <property type="entry name" value="Seipin_BSCL2_like"/>
    <property type="match status" value="1"/>
</dbReference>
<evidence type="ECO:0000256" key="1">
    <source>
        <dbReference type="ARBA" id="ARBA00004477"/>
    </source>
</evidence>
<dbReference type="GO" id="GO:0006629">
    <property type="term" value="P:lipid metabolic process"/>
    <property type="evidence" value="ECO:0007669"/>
    <property type="project" value="UniProtKB-KW"/>
</dbReference>
<evidence type="ECO:0000256" key="4">
    <source>
        <dbReference type="ARBA" id="ARBA00022824"/>
    </source>
</evidence>
<evidence type="ECO:0000256" key="2">
    <source>
        <dbReference type="ARBA" id="ARBA00022064"/>
    </source>
</evidence>
<dbReference type="GO" id="GO:0140042">
    <property type="term" value="P:lipid droplet formation"/>
    <property type="evidence" value="ECO:0007669"/>
    <property type="project" value="UniProtKB-ARBA"/>
</dbReference>
<keyword evidence="5 8" id="KW-1133">Transmembrane helix</keyword>
<dbReference type="STRING" id="104452.A0A0L7KR61"/>
<keyword evidence="7 8" id="KW-0472">Membrane</keyword>
<dbReference type="Pfam" id="PF06775">
    <property type="entry name" value="Seipin"/>
    <property type="match status" value="4"/>
</dbReference>
<organism evidence="9 10">
    <name type="scientific">Operophtera brumata</name>
    <name type="common">Winter moth</name>
    <name type="synonym">Phalaena brumata</name>
    <dbReference type="NCBI Taxonomy" id="104452"/>
    <lineage>
        <taxon>Eukaryota</taxon>
        <taxon>Metazoa</taxon>
        <taxon>Ecdysozoa</taxon>
        <taxon>Arthropoda</taxon>
        <taxon>Hexapoda</taxon>
        <taxon>Insecta</taxon>
        <taxon>Pterygota</taxon>
        <taxon>Neoptera</taxon>
        <taxon>Endopterygota</taxon>
        <taxon>Lepidoptera</taxon>
        <taxon>Glossata</taxon>
        <taxon>Ditrysia</taxon>
        <taxon>Geometroidea</taxon>
        <taxon>Geometridae</taxon>
        <taxon>Larentiinae</taxon>
        <taxon>Operophtera</taxon>
    </lineage>
</organism>
<protein>
    <recommendedName>
        <fullName evidence="2">Seipin</fullName>
    </recommendedName>
</protein>
<comment type="caution">
    <text evidence="9">The sequence shown here is derived from an EMBL/GenBank/DDBJ whole genome shotgun (WGS) entry which is preliminary data.</text>
</comment>
<keyword evidence="10" id="KW-1185">Reference proteome</keyword>
<feature type="transmembrane region" description="Helical" evidence="8">
    <location>
        <begin position="52"/>
        <end position="75"/>
    </location>
</feature>
<accession>A0A0L7KR61</accession>
<keyword evidence="3 8" id="KW-0812">Transmembrane</keyword>
<proteinExistence type="predicted"/>
<dbReference type="EMBL" id="JTDY01006916">
    <property type="protein sequence ID" value="KOB65595.1"/>
    <property type="molecule type" value="Genomic_DNA"/>
</dbReference>
<keyword evidence="6" id="KW-0443">Lipid metabolism</keyword>
<evidence type="ECO:0000256" key="5">
    <source>
        <dbReference type="ARBA" id="ARBA00022989"/>
    </source>
</evidence>
<dbReference type="AlphaFoldDB" id="A0A0L7KR61"/>
<keyword evidence="4" id="KW-0256">Endoplasmic reticulum</keyword>
<comment type="subcellular location">
    <subcellularLocation>
        <location evidence="1">Endoplasmic reticulum membrane</location>
        <topology evidence="1">Multi-pass membrane protein</topology>
    </subcellularLocation>
</comment>
<dbReference type="PANTHER" id="PTHR21212:SF0">
    <property type="entry name" value="SEIPIN"/>
    <property type="match status" value="1"/>
</dbReference>
<dbReference type="InterPro" id="IPR009617">
    <property type="entry name" value="Seipin"/>
</dbReference>
<dbReference type="PANTHER" id="PTHR21212">
    <property type="entry name" value="BERNARDINELLI-SEIP CONGENITAL LIPODYSTROPHY 2 HOMOLOG BSCL2 PROTEIN"/>
    <property type="match status" value="1"/>
</dbReference>
<evidence type="ECO:0000256" key="7">
    <source>
        <dbReference type="ARBA" id="ARBA00023136"/>
    </source>
</evidence>
<gene>
    <name evidence="9" type="ORF">OBRU01_22487</name>
</gene>
<dbReference type="Proteomes" id="UP000037510">
    <property type="component" value="Unassembled WGS sequence"/>
</dbReference>
<sequence length="312" mass="36411">MSLISYLSPFRIYREFFFKPVQSFAYDQYKGYKKKTGAGINSVKELVYRAGIVAVFLSAILWISIFMYVIFYYTYMPNVTHVRPVHLQFKSCEEHMGICSFPSAHVQLTRRSHMLMSSQPYRVKLILDMPETQVYACELHIQAHFTGLRYVMFHWPNISALIDAYVELQSQVYACELHIQAHFTGLRYVMFHWPNISALIDAYVELQSQVYACELHIQAHFTGLRYVMFHWPNISALIGNVQILPVTDAYVELQSQVYACELHIQAHFTGLRYVMFHWPNISALIDSSSFFEGDTLLEEFRQIEQSTNTSQT</sequence>
<evidence type="ECO:0000256" key="6">
    <source>
        <dbReference type="ARBA" id="ARBA00023098"/>
    </source>
</evidence>
<evidence type="ECO:0000313" key="10">
    <source>
        <dbReference type="Proteomes" id="UP000037510"/>
    </source>
</evidence>
<evidence type="ECO:0000256" key="8">
    <source>
        <dbReference type="SAM" id="Phobius"/>
    </source>
</evidence>
<evidence type="ECO:0000313" key="9">
    <source>
        <dbReference type="EMBL" id="KOB65595.1"/>
    </source>
</evidence>